<reference evidence="1 2" key="1">
    <citation type="submission" date="2019-04" db="EMBL/GenBank/DDBJ databases">
        <title>Cohnella sp. nov. isolated from preserved vegetables.</title>
        <authorList>
            <person name="Lin S.-Y."/>
            <person name="Hung M.-H."/>
            <person name="Young C.-C."/>
        </authorList>
    </citation>
    <scope>NUCLEOTIDE SEQUENCE [LARGE SCALE GENOMIC DNA]</scope>
    <source>
        <strain evidence="1 2">CC-MHH1044</strain>
    </source>
</reference>
<dbReference type="RefSeq" id="WP_136373049.1">
    <property type="nucleotide sequence ID" value="NZ_SSOB01000048.1"/>
</dbReference>
<evidence type="ECO:0000313" key="2">
    <source>
        <dbReference type="Proteomes" id="UP000310636"/>
    </source>
</evidence>
<dbReference type="OrthoDB" id="9997848at2"/>
<dbReference type="AlphaFoldDB" id="A0A4S4BHR9"/>
<organism evidence="1 2">
    <name type="scientific">Cohnella fermenti</name>
    <dbReference type="NCBI Taxonomy" id="2565925"/>
    <lineage>
        <taxon>Bacteria</taxon>
        <taxon>Bacillati</taxon>
        <taxon>Bacillota</taxon>
        <taxon>Bacilli</taxon>
        <taxon>Bacillales</taxon>
        <taxon>Paenibacillaceae</taxon>
        <taxon>Cohnella</taxon>
    </lineage>
</organism>
<dbReference type="Proteomes" id="UP000310636">
    <property type="component" value="Unassembled WGS sequence"/>
</dbReference>
<evidence type="ECO:0000313" key="1">
    <source>
        <dbReference type="EMBL" id="THF73872.1"/>
    </source>
</evidence>
<keyword evidence="2" id="KW-1185">Reference proteome</keyword>
<accession>A0A4S4BHR9</accession>
<dbReference type="EMBL" id="SSOB01000048">
    <property type="protein sequence ID" value="THF73872.1"/>
    <property type="molecule type" value="Genomic_DNA"/>
</dbReference>
<protein>
    <submittedName>
        <fullName evidence="1">Uncharacterized protein</fullName>
    </submittedName>
</protein>
<comment type="caution">
    <text evidence="1">The sequence shown here is derived from an EMBL/GenBank/DDBJ whole genome shotgun (WGS) entry which is preliminary data.</text>
</comment>
<gene>
    <name evidence="1" type="ORF">E6C55_27570</name>
</gene>
<name>A0A4S4BHR9_9BACL</name>
<proteinExistence type="predicted"/>
<sequence>MNKHLWNLPESEAGIDRLLAIAARHVKLALEYLNRSTSYERKQAICIEIAALRAEREALLHDSEPPHATNKILLNSLHPIRNTSLNQDGAE</sequence>